<dbReference type="EMBL" id="JAWDEY010000034">
    <property type="protein sequence ID" value="KAK6588196.1"/>
    <property type="molecule type" value="Genomic_DNA"/>
</dbReference>
<dbReference type="AlphaFoldDB" id="A0AAV9Y0H1"/>
<feature type="compositionally biased region" description="Basic and acidic residues" evidence="1">
    <location>
        <begin position="62"/>
        <end position="99"/>
    </location>
</feature>
<evidence type="ECO:0000313" key="2">
    <source>
        <dbReference type="EMBL" id="KAK6588196.1"/>
    </source>
</evidence>
<feature type="region of interest" description="Disordered" evidence="1">
    <location>
        <begin position="49"/>
        <end position="114"/>
    </location>
</feature>
<gene>
    <name evidence="2" type="ORF">RS030_6820</name>
</gene>
<name>A0AAV9Y0H1_9CRYT</name>
<accession>A0AAV9Y0H1</accession>
<protein>
    <submittedName>
        <fullName evidence="2">Uncharacterized protein</fullName>
    </submittedName>
</protein>
<feature type="compositionally biased region" description="Polar residues" evidence="1">
    <location>
        <begin position="100"/>
        <end position="114"/>
    </location>
</feature>
<dbReference type="Proteomes" id="UP001311799">
    <property type="component" value="Unassembled WGS sequence"/>
</dbReference>
<evidence type="ECO:0000313" key="3">
    <source>
        <dbReference type="Proteomes" id="UP001311799"/>
    </source>
</evidence>
<comment type="caution">
    <text evidence="2">The sequence shown here is derived from an EMBL/GenBank/DDBJ whole genome shotgun (WGS) entry which is preliminary data.</text>
</comment>
<proteinExistence type="predicted"/>
<organism evidence="2 3">
    <name type="scientific">Cryptosporidium xiaoi</name>
    <dbReference type="NCBI Taxonomy" id="659607"/>
    <lineage>
        <taxon>Eukaryota</taxon>
        <taxon>Sar</taxon>
        <taxon>Alveolata</taxon>
        <taxon>Apicomplexa</taxon>
        <taxon>Conoidasida</taxon>
        <taxon>Coccidia</taxon>
        <taxon>Eucoccidiorida</taxon>
        <taxon>Eimeriorina</taxon>
        <taxon>Cryptosporidiidae</taxon>
        <taxon>Cryptosporidium</taxon>
    </lineage>
</organism>
<sequence length="114" mass="13543">MVKCRGFKPGGIENPYYYRRKVTVPEGSSIKDKLNRSTRPTWEELRKKMNKVSNGYGDNSDDYEKNNEYKKKMEQIRKEKLSLLKKSDKSEEKHERSSSFDRSTPNEDYNCIYS</sequence>
<evidence type="ECO:0000256" key="1">
    <source>
        <dbReference type="SAM" id="MobiDB-lite"/>
    </source>
</evidence>
<keyword evidence="3" id="KW-1185">Reference proteome</keyword>
<reference evidence="2 3" key="1">
    <citation type="submission" date="2023-10" db="EMBL/GenBank/DDBJ databases">
        <title>Comparative genomics analysis reveals potential genetic determinants of host preference in Cryptosporidium xiaoi.</title>
        <authorList>
            <person name="Xiao L."/>
            <person name="Li J."/>
        </authorList>
    </citation>
    <scope>NUCLEOTIDE SEQUENCE [LARGE SCALE GENOMIC DNA]</scope>
    <source>
        <strain evidence="2 3">52996</strain>
    </source>
</reference>